<dbReference type="InterPro" id="IPR036236">
    <property type="entry name" value="Znf_C2H2_sf"/>
</dbReference>
<evidence type="ECO:0000256" key="4">
    <source>
        <dbReference type="ARBA" id="ARBA00022771"/>
    </source>
</evidence>
<keyword evidence="6" id="KW-0805">Transcription regulation</keyword>
<organism evidence="11 12">
    <name type="scientific">Meganyctiphanes norvegica</name>
    <name type="common">Northern krill</name>
    <name type="synonym">Thysanopoda norvegica</name>
    <dbReference type="NCBI Taxonomy" id="48144"/>
    <lineage>
        <taxon>Eukaryota</taxon>
        <taxon>Metazoa</taxon>
        <taxon>Ecdysozoa</taxon>
        <taxon>Arthropoda</taxon>
        <taxon>Crustacea</taxon>
        <taxon>Multicrustacea</taxon>
        <taxon>Malacostraca</taxon>
        <taxon>Eumalacostraca</taxon>
        <taxon>Eucarida</taxon>
        <taxon>Euphausiacea</taxon>
        <taxon>Euphausiidae</taxon>
        <taxon>Meganyctiphanes</taxon>
    </lineage>
</organism>
<keyword evidence="4 9" id="KW-0863">Zinc-finger</keyword>
<dbReference type="GO" id="GO:0008270">
    <property type="term" value="F:zinc ion binding"/>
    <property type="evidence" value="ECO:0007669"/>
    <property type="project" value="UniProtKB-KW"/>
</dbReference>
<dbReference type="AlphaFoldDB" id="A0AAV2RD04"/>
<dbReference type="Proteomes" id="UP001497623">
    <property type="component" value="Unassembled WGS sequence"/>
</dbReference>
<evidence type="ECO:0000259" key="10">
    <source>
        <dbReference type="PROSITE" id="PS50157"/>
    </source>
</evidence>
<evidence type="ECO:0000256" key="7">
    <source>
        <dbReference type="ARBA" id="ARBA00023163"/>
    </source>
</evidence>
<accession>A0AAV2RD04</accession>
<dbReference type="GO" id="GO:0005654">
    <property type="term" value="C:nucleoplasm"/>
    <property type="evidence" value="ECO:0007669"/>
    <property type="project" value="TreeGrafter"/>
</dbReference>
<dbReference type="GO" id="GO:0000978">
    <property type="term" value="F:RNA polymerase II cis-regulatory region sequence-specific DNA binding"/>
    <property type="evidence" value="ECO:0007669"/>
    <property type="project" value="TreeGrafter"/>
</dbReference>
<evidence type="ECO:0000256" key="2">
    <source>
        <dbReference type="ARBA" id="ARBA00022723"/>
    </source>
</evidence>
<dbReference type="PANTHER" id="PTHR24399:SF70">
    <property type="entry name" value="C2H2-TYPE DOMAIN-CONTAINING PROTEIN"/>
    <property type="match status" value="1"/>
</dbReference>
<dbReference type="PANTHER" id="PTHR24399">
    <property type="entry name" value="ZINC FINGER AND BTB DOMAIN-CONTAINING"/>
    <property type="match status" value="1"/>
</dbReference>
<keyword evidence="2" id="KW-0479">Metal-binding</keyword>
<dbReference type="SUPFAM" id="SSF57667">
    <property type="entry name" value="beta-beta-alpha zinc fingers"/>
    <property type="match status" value="1"/>
</dbReference>
<dbReference type="PROSITE" id="PS50157">
    <property type="entry name" value="ZINC_FINGER_C2H2_2"/>
    <property type="match status" value="2"/>
</dbReference>
<dbReference type="InterPro" id="IPR013087">
    <property type="entry name" value="Znf_C2H2_type"/>
</dbReference>
<comment type="subcellular location">
    <subcellularLocation>
        <location evidence="1">Nucleus</location>
    </subcellularLocation>
</comment>
<gene>
    <name evidence="11" type="ORF">MNOR_LOCUS23292</name>
</gene>
<evidence type="ECO:0000313" key="12">
    <source>
        <dbReference type="Proteomes" id="UP001497623"/>
    </source>
</evidence>
<feature type="domain" description="C2H2-type" evidence="10">
    <location>
        <begin position="61"/>
        <end position="88"/>
    </location>
</feature>
<dbReference type="SMART" id="SM00355">
    <property type="entry name" value="ZnF_C2H2"/>
    <property type="match status" value="2"/>
</dbReference>
<proteinExistence type="predicted"/>
<dbReference type="FunFam" id="3.30.160.60:FF:000624">
    <property type="entry name" value="zinc finger protein 697"/>
    <property type="match status" value="1"/>
</dbReference>
<evidence type="ECO:0000256" key="9">
    <source>
        <dbReference type="PROSITE-ProRule" id="PRU00042"/>
    </source>
</evidence>
<name>A0AAV2RD04_MEGNR</name>
<protein>
    <recommendedName>
        <fullName evidence="10">C2H2-type domain-containing protein</fullName>
    </recommendedName>
</protein>
<keyword evidence="8" id="KW-0539">Nucleus</keyword>
<keyword evidence="12" id="KW-1185">Reference proteome</keyword>
<reference evidence="11 12" key="1">
    <citation type="submission" date="2024-05" db="EMBL/GenBank/DDBJ databases">
        <authorList>
            <person name="Wallberg A."/>
        </authorList>
    </citation>
    <scope>NUCLEOTIDE SEQUENCE [LARGE SCALE GENOMIC DNA]</scope>
</reference>
<keyword evidence="7" id="KW-0804">Transcription</keyword>
<keyword evidence="3" id="KW-0677">Repeat</keyword>
<dbReference type="PROSITE" id="PS00028">
    <property type="entry name" value="ZINC_FINGER_C2H2_1"/>
    <property type="match status" value="1"/>
</dbReference>
<feature type="domain" description="C2H2-type" evidence="10">
    <location>
        <begin position="33"/>
        <end position="60"/>
    </location>
</feature>
<evidence type="ECO:0000256" key="8">
    <source>
        <dbReference type="ARBA" id="ARBA00023242"/>
    </source>
</evidence>
<evidence type="ECO:0000313" key="11">
    <source>
        <dbReference type="EMBL" id="CAL4122570.1"/>
    </source>
</evidence>
<evidence type="ECO:0000256" key="6">
    <source>
        <dbReference type="ARBA" id="ARBA00023015"/>
    </source>
</evidence>
<dbReference type="FunFam" id="3.30.160.60:FF:000309">
    <property type="entry name" value="zinc finger X-chromosomal protein-like"/>
    <property type="match status" value="1"/>
</dbReference>
<keyword evidence="5" id="KW-0862">Zinc</keyword>
<evidence type="ECO:0000256" key="1">
    <source>
        <dbReference type="ARBA" id="ARBA00004123"/>
    </source>
</evidence>
<sequence length="119" mass="13612">MEVKVEEHPIEEELNQHFRKPGLFKQEKASLAFQCSQCDKSFKNKCIHMKHQTTCTGELQCQCSICGRSFTQKAELVKHQITHTGEKPLQCSQCNKSFSQKVSPCKPPNYTHWGEAISV</sequence>
<comment type="caution">
    <text evidence="11">The sequence shown here is derived from an EMBL/GenBank/DDBJ whole genome shotgun (WGS) entry which is preliminary data.</text>
</comment>
<dbReference type="EMBL" id="CAXKWB010020406">
    <property type="protein sequence ID" value="CAL4122570.1"/>
    <property type="molecule type" value="Genomic_DNA"/>
</dbReference>
<dbReference type="GO" id="GO:0001227">
    <property type="term" value="F:DNA-binding transcription repressor activity, RNA polymerase II-specific"/>
    <property type="evidence" value="ECO:0007669"/>
    <property type="project" value="TreeGrafter"/>
</dbReference>
<dbReference type="Pfam" id="PF00096">
    <property type="entry name" value="zf-C2H2"/>
    <property type="match status" value="1"/>
</dbReference>
<evidence type="ECO:0000256" key="3">
    <source>
        <dbReference type="ARBA" id="ARBA00022737"/>
    </source>
</evidence>
<evidence type="ECO:0000256" key="5">
    <source>
        <dbReference type="ARBA" id="ARBA00022833"/>
    </source>
</evidence>
<dbReference type="Gene3D" id="3.30.160.60">
    <property type="entry name" value="Classic Zinc Finger"/>
    <property type="match status" value="2"/>
</dbReference>